<dbReference type="CDD" id="cd06261">
    <property type="entry name" value="TM_PBP2"/>
    <property type="match status" value="1"/>
</dbReference>
<gene>
    <name evidence="9" type="ORF">ESP57_06860</name>
</gene>
<evidence type="ECO:0000256" key="5">
    <source>
        <dbReference type="ARBA" id="ARBA00022989"/>
    </source>
</evidence>
<dbReference type="EMBL" id="SDPO01000002">
    <property type="protein sequence ID" value="RXZ48710.1"/>
    <property type="molecule type" value="Genomic_DNA"/>
</dbReference>
<evidence type="ECO:0000313" key="10">
    <source>
        <dbReference type="Proteomes" id="UP000292935"/>
    </source>
</evidence>
<dbReference type="PANTHER" id="PTHR30151:SF0">
    <property type="entry name" value="ABC TRANSPORTER PERMEASE PROTEIN MJ0413-RELATED"/>
    <property type="match status" value="1"/>
</dbReference>
<evidence type="ECO:0000313" key="9">
    <source>
        <dbReference type="EMBL" id="RXZ48710.1"/>
    </source>
</evidence>
<feature type="transmembrane region" description="Helical" evidence="7">
    <location>
        <begin position="230"/>
        <end position="253"/>
    </location>
</feature>
<evidence type="ECO:0000259" key="8">
    <source>
        <dbReference type="PROSITE" id="PS50928"/>
    </source>
</evidence>
<keyword evidence="3" id="KW-1003">Cell membrane</keyword>
<feature type="transmembrane region" description="Helical" evidence="7">
    <location>
        <begin position="107"/>
        <end position="129"/>
    </location>
</feature>
<feature type="transmembrane region" description="Helical" evidence="7">
    <location>
        <begin position="69"/>
        <end position="95"/>
    </location>
</feature>
<keyword evidence="6 7" id="KW-0472">Membrane</keyword>
<dbReference type="Pfam" id="PF00528">
    <property type="entry name" value="BPD_transp_1"/>
    <property type="match status" value="1"/>
</dbReference>
<comment type="similarity">
    <text evidence="7">Belongs to the binding-protein-dependent transport system permease family.</text>
</comment>
<dbReference type="InterPro" id="IPR000515">
    <property type="entry name" value="MetI-like"/>
</dbReference>
<dbReference type="InterPro" id="IPR035906">
    <property type="entry name" value="MetI-like_sf"/>
</dbReference>
<evidence type="ECO:0000256" key="4">
    <source>
        <dbReference type="ARBA" id="ARBA00022692"/>
    </source>
</evidence>
<protein>
    <submittedName>
        <fullName evidence="9">ABC transporter permease</fullName>
    </submittedName>
</protein>
<dbReference type="AlphaFoldDB" id="A0A4Q2JR27"/>
<organism evidence="9 10">
    <name type="scientific">Agromyces fucosus</name>
    <dbReference type="NCBI Taxonomy" id="41985"/>
    <lineage>
        <taxon>Bacteria</taxon>
        <taxon>Bacillati</taxon>
        <taxon>Actinomycetota</taxon>
        <taxon>Actinomycetes</taxon>
        <taxon>Micrococcales</taxon>
        <taxon>Microbacteriaceae</taxon>
        <taxon>Agromyces</taxon>
    </lineage>
</organism>
<dbReference type="Proteomes" id="UP000292935">
    <property type="component" value="Unassembled WGS sequence"/>
</dbReference>
<dbReference type="FunFam" id="1.10.3720.10:FF:000003">
    <property type="entry name" value="Aliphatic sulfonate ABC transporter permease"/>
    <property type="match status" value="1"/>
</dbReference>
<evidence type="ECO:0000256" key="3">
    <source>
        <dbReference type="ARBA" id="ARBA00022475"/>
    </source>
</evidence>
<dbReference type="GO" id="GO:0042918">
    <property type="term" value="P:alkanesulfonate transmembrane transport"/>
    <property type="evidence" value="ECO:0007669"/>
    <property type="project" value="UniProtKB-ARBA"/>
</dbReference>
<dbReference type="Gene3D" id="1.10.3720.10">
    <property type="entry name" value="MetI-like"/>
    <property type="match status" value="1"/>
</dbReference>
<name>A0A4Q2JR27_9MICO</name>
<evidence type="ECO:0000256" key="7">
    <source>
        <dbReference type="RuleBase" id="RU363032"/>
    </source>
</evidence>
<keyword evidence="10" id="KW-1185">Reference proteome</keyword>
<dbReference type="GO" id="GO:0005886">
    <property type="term" value="C:plasma membrane"/>
    <property type="evidence" value="ECO:0007669"/>
    <property type="project" value="UniProtKB-SubCell"/>
</dbReference>
<accession>A0A4Q2JR27</accession>
<comment type="subcellular location">
    <subcellularLocation>
        <location evidence="1 7">Cell membrane</location>
        <topology evidence="1 7">Multi-pass membrane protein</topology>
    </subcellularLocation>
</comment>
<feature type="transmembrane region" description="Helical" evidence="7">
    <location>
        <begin position="12"/>
        <end position="30"/>
    </location>
</feature>
<evidence type="ECO:0000256" key="6">
    <source>
        <dbReference type="ARBA" id="ARBA00023136"/>
    </source>
</evidence>
<evidence type="ECO:0000256" key="1">
    <source>
        <dbReference type="ARBA" id="ARBA00004651"/>
    </source>
</evidence>
<feature type="transmembrane region" description="Helical" evidence="7">
    <location>
        <begin position="135"/>
        <end position="154"/>
    </location>
</feature>
<keyword evidence="4 7" id="KW-0812">Transmembrane</keyword>
<dbReference type="SUPFAM" id="SSF161098">
    <property type="entry name" value="MetI-like"/>
    <property type="match status" value="1"/>
</dbReference>
<dbReference type="PROSITE" id="PS50928">
    <property type="entry name" value="ABC_TM1"/>
    <property type="match status" value="1"/>
</dbReference>
<sequence length="266" mass="29151">MEVRRVSRRMRLGAVSVASVVLAVLLWYLASDVWKLAPSVMLPSPVTVWNRFIWMLGNPYQGSTLMAHLWASLQVVVAGWIIAVLVGVPLGVLFGWNRRMREYLEPLFNLIRPIPPIAWTPFALLWFGITPGARIFVVVMAAFAPCVINAYEAVRGVDPALIGAARVAGASRMTTLRGVVVPTALPRILIGTNLALTGAWMTLVAAELLAAQAGIGYMMQIARSAFQADIIMVGMILIGLLGILMTFLLKFAFRRVLVWDGASREH</sequence>
<dbReference type="PANTHER" id="PTHR30151">
    <property type="entry name" value="ALKANE SULFONATE ABC TRANSPORTER-RELATED, MEMBRANE SUBUNIT"/>
    <property type="match status" value="1"/>
</dbReference>
<keyword evidence="5 7" id="KW-1133">Transmembrane helix</keyword>
<proteinExistence type="inferred from homology"/>
<keyword evidence="2 7" id="KW-0813">Transport</keyword>
<evidence type="ECO:0000256" key="2">
    <source>
        <dbReference type="ARBA" id="ARBA00022448"/>
    </source>
</evidence>
<reference evidence="9 10" key="1">
    <citation type="submission" date="2019-01" db="EMBL/GenBank/DDBJ databases">
        <authorList>
            <person name="Li J."/>
        </authorList>
    </citation>
    <scope>NUCLEOTIDE SEQUENCE [LARGE SCALE GENOMIC DNA]</scope>
    <source>
        <strain evidence="9 10">CCUG 35506</strain>
    </source>
</reference>
<feature type="domain" description="ABC transmembrane type-1" evidence="8">
    <location>
        <begin position="69"/>
        <end position="249"/>
    </location>
</feature>
<feature type="transmembrane region" description="Helical" evidence="7">
    <location>
        <begin position="198"/>
        <end position="218"/>
    </location>
</feature>
<dbReference type="OrthoDB" id="3173654at2"/>
<comment type="caution">
    <text evidence="9">The sequence shown here is derived from an EMBL/GenBank/DDBJ whole genome shotgun (WGS) entry which is preliminary data.</text>
</comment>